<dbReference type="RefSeq" id="WP_036733281.1">
    <property type="nucleotide sequence ID" value="NZ_FNNA01000001.1"/>
</dbReference>
<dbReference type="SUPFAM" id="SSF54593">
    <property type="entry name" value="Glyoxalase/Bleomycin resistance protein/Dihydroxybiphenyl dioxygenase"/>
    <property type="match status" value="1"/>
</dbReference>
<comment type="catalytic activity">
    <reaction evidence="1">
        <text>3-dehydroshikimate = 3,4-dihydroxybenzoate + H2O</text>
        <dbReference type="Rhea" id="RHEA:24848"/>
        <dbReference type="ChEBI" id="CHEBI:15377"/>
        <dbReference type="ChEBI" id="CHEBI:16630"/>
        <dbReference type="ChEBI" id="CHEBI:36241"/>
        <dbReference type="EC" id="4.2.1.118"/>
    </reaction>
</comment>
<dbReference type="EC" id="4.2.1.118" evidence="1"/>
<keyword evidence="4" id="KW-1185">Reference proteome</keyword>
<dbReference type="InterPro" id="IPR004360">
    <property type="entry name" value="Glyas_Fos-R_dOase_dom"/>
</dbReference>
<feature type="binding site" evidence="1">
    <location>
        <position position="610"/>
    </location>
    <ligand>
        <name>Mg(2+)</name>
        <dbReference type="ChEBI" id="CHEBI:18420"/>
    </ligand>
</feature>
<feature type="binding site" evidence="1">
    <location>
        <position position="533"/>
    </location>
    <ligand>
        <name>Mg(2+)</name>
        <dbReference type="ChEBI" id="CHEBI:18420"/>
    </ligand>
</feature>
<dbReference type="GO" id="GO:0051213">
    <property type="term" value="F:dioxygenase activity"/>
    <property type="evidence" value="ECO:0007669"/>
    <property type="project" value="UniProtKB-KW"/>
</dbReference>
<accession>A0A1H2U4R5</accession>
<evidence type="ECO:0000313" key="3">
    <source>
        <dbReference type="EMBL" id="SDW50927.1"/>
    </source>
</evidence>
<dbReference type="InterPro" id="IPR036237">
    <property type="entry name" value="Xyl_isomerase-like_sf"/>
</dbReference>
<keyword evidence="1" id="KW-0479">Metal-binding</keyword>
<feature type="binding site" evidence="1">
    <location>
        <position position="191"/>
    </location>
    <ligand>
        <name>a divalent metal cation</name>
        <dbReference type="ChEBI" id="CHEBI:60240"/>
        <note>catalytic</note>
    </ligand>
</feature>
<reference evidence="4" key="1">
    <citation type="submission" date="2016-10" db="EMBL/GenBank/DDBJ databases">
        <authorList>
            <person name="Varghese N."/>
            <person name="Submissions S."/>
        </authorList>
    </citation>
    <scope>NUCLEOTIDE SEQUENCE [LARGE SCALE GENOMIC DNA]</scope>
    <source>
        <strain evidence="4">DSM 29303</strain>
    </source>
</reference>
<dbReference type="GO" id="GO:0046872">
    <property type="term" value="F:metal ion binding"/>
    <property type="evidence" value="ECO:0007669"/>
    <property type="project" value="UniProtKB-UniRule"/>
</dbReference>
<evidence type="ECO:0000256" key="1">
    <source>
        <dbReference type="HAMAP-Rule" id="MF_02238"/>
    </source>
</evidence>
<dbReference type="GO" id="GO:0046565">
    <property type="term" value="F:3-dehydroshikimate dehydratase activity"/>
    <property type="evidence" value="ECO:0007669"/>
    <property type="project" value="UniProtKB-UniRule"/>
</dbReference>
<feature type="domain" description="VOC" evidence="2">
    <location>
        <begin position="307"/>
        <end position="426"/>
    </location>
</feature>
<dbReference type="EMBL" id="FNNA01000001">
    <property type="protein sequence ID" value="SDW50927.1"/>
    <property type="molecule type" value="Genomic_DNA"/>
</dbReference>
<organism evidence="3 4">
    <name type="scientific">Paracoccus sanguinis</name>
    <dbReference type="NCBI Taxonomy" id="1545044"/>
    <lineage>
        <taxon>Bacteria</taxon>
        <taxon>Pseudomonadati</taxon>
        <taxon>Pseudomonadota</taxon>
        <taxon>Alphaproteobacteria</taxon>
        <taxon>Rhodobacterales</taxon>
        <taxon>Paracoccaceae</taxon>
        <taxon>Paracoccus</taxon>
    </lineage>
</organism>
<dbReference type="Pfam" id="PF00903">
    <property type="entry name" value="Glyoxalase"/>
    <property type="match status" value="1"/>
</dbReference>
<dbReference type="OrthoDB" id="9780241at2"/>
<dbReference type="Pfam" id="PF01261">
    <property type="entry name" value="AP_endonuc_2"/>
    <property type="match status" value="1"/>
</dbReference>
<dbReference type="Gene3D" id="3.10.180.10">
    <property type="entry name" value="2,3-Dihydroxybiphenyl 1,2-Dioxygenase, domain 1"/>
    <property type="match status" value="2"/>
</dbReference>
<feature type="binding site" evidence="1">
    <location>
        <position position="165"/>
    </location>
    <ligand>
        <name>a divalent metal cation</name>
        <dbReference type="ChEBI" id="CHEBI:60240"/>
        <note>catalytic</note>
    </ligand>
</feature>
<feature type="binding site" evidence="1">
    <location>
        <position position="239"/>
    </location>
    <ligand>
        <name>a divalent metal cation</name>
        <dbReference type="ChEBI" id="CHEBI:60240"/>
        <note>catalytic</note>
    </ligand>
</feature>
<comment type="similarity">
    <text evidence="1">Belongs to the bacterial two-domain DSD family.</text>
</comment>
<feature type="binding site" evidence="1">
    <location>
        <position position="134"/>
    </location>
    <ligand>
        <name>a divalent metal cation</name>
        <dbReference type="ChEBI" id="CHEBI:60240"/>
        <note>catalytic</note>
    </ligand>
</feature>
<dbReference type="Pfam" id="PF14696">
    <property type="entry name" value="Glyoxalase_5"/>
    <property type="match status" value="1"/>
</dbReference>
<gene>
    <name evidence="3" type="ORF">SAMN05444276_1011174</name>
</gene>
<sequence>MKTGIATVSVPGVLSQKLAAIAAAGFDGIEIFEQDFIADAHSPAEIGRMVRDHGLEILLFQPFRDFEGLPEPLRSKAMDRAERKFDAMQALGVDLMLVCSSVHPQALGGIDRAAADLAELGRRAAARGLRVGYEALAWGRYVDDHRDAWEIVRRADHPAVGLILDSFHTLGRGIDPDSIRRIPGDRIFFVQLADAPRIDMDLLYWSRHFRNMPGEGDLPVGDFLSAVLETGYTGPLSLEIFNDQFRGGQPRGIARDGHRALLALMDDVARRRAASVGGLAAAAGTATSGAAAPMPAAPLPAVQPVRGTAYLEVAARDEDATAVERALGTLGFTRAGRHPAKAAELWSQGDIRIIVNAEFEDQAGAAYNVHGPCIYEVGLMVDDPTALRDRALGLGAEPFSQPGADGTELFAGIRGPGGLIFRFLAPGQLPGVFRDEFGHDPRDRNVGAGLARVDHVAATMSYDEMLSSVLFYRTVFGMEKAPLVDVADPDGLVRSQAMRAAGGAFRTTLNGAEQHRTLAGSFLSDSFGASIQHLALATDDIMDTARRLAKLGFEALPISDNYYADLAARFDLGAAEIAALQAGNILYDEDAQGRFWQLYSRPLFGGLFAEIVQRDRGYDGYGAPNAPFRTAAMKRLMRPSGMPLR</sequence>
<keyword evidence="3" id="KW-0670">Pyruvate</keyword>
<dbReference type="Gene3D" id="3.20.20.150">
    <property type="entry name" value="Divalent-metal-dependent TIM barrel enzymes"/>
    <property type="match status" value="1"/>
</dbReference>
<keyword evidence="1" id="KW-0456">Lyase</keyword>
<dbReference type="HAMAP" id="MF_02238">
    <property type="entry name" value="DSD"/>
    <property type="match status" value="1"/>
</dbReference>
<dbReference type="InterPro" id="IPR013022">
    <property type="entry name" value="Xyl_isomerase-like_TIM-brl"/>
</dbReference>
<dbReference type="Proteomes" id="UP000182944">
    <property type="component" value="Unassembled WGS sequence"/>
</dbReference>
<dbReference type="InterPro" id="IPR050312">
    <property type="entry name" value="IolE/XylAMocC-like"/>
</dbReference>
<feature type="binding site" evidence="1">
    <location>
        <position position="455"/>
    </location>
    <ligand>
        <name>Mg(2+)</name>
        <dbReference type="ChEBI" id="CHEBI:18420"/>
    </ligand>
</feature>
<keyword evidence="3" id="KW-0560">Oxidoreductase</keyword>
<feature type="domain" description="VOC" evidence="2">
    <location>
        <begin position="452"/>
        <end position="601"/>
    </location>
</feature>
<keyword evidence="3" id="KW-0223">Dioxygenase</keyword>
<dbReference type="GO" id="GO:0046279">
    <property type="term" value="P:3,4-dihydroxybenzoate biosynthetic process"/>
    <property type="evidence" value="ECO:0007669"/>
    <property type="project" value="UniProtKB-UniRule"/>
</dbReference>
<dbReference type="PANTHER" id="PTHR12110">
    <property type="entry name" value="HYDROXYPYRUVATE ISOMERASE"/>
    <property type="match status" value="1"/>
</dbReference>
<dbReference type="AlphaFoldDB" id="A0A1H2U4R5"/>
<dbReference type="PANTHER" id="PTHR12110:SF21">
    <property type="entry name" value="XYLOSE ISOMERASE-LIKE TIM BARREL DOMAIN-CONTAINING PROTEIN"/>
    <property type="match status" value="1"/>
</dbReference>
<evidence type="ECO:0000313" key="4">
    <source>
        <dbReference type="Proteomes" id="UP000182944"/>
    </source>
</evidence>
<dbReference type="InterPro" id="IPR029068">
    <property type="entry name" value="Glyas_Bleomycin-R_OHBP_Dase"/>
</dbReference>
<dbReference type="InterPro" id="IPR037523">
    <property type="entry name" value="VOC_core"/>
</dbReference>
<comment type="cofactor">
    <cofactor evidence="1">
        <name>a divalent metal cation</name>
        <dbReference type="ChEBI" id="CHEBI:60240"/>
    </cofactor>
</comment>
<dbReference type="PROSITE" id="PS51819">
    <property type="entry name" value="VOC"/>
    <property type="match status" value="2"/>
</dbReference>
<dbReference type="SUPFAM" id="SSF51658">
    <property type="entry name" value="Xylose isomerase-like"/>
    <property type="match status" value="1"/>
</dbReference>
<dbReference type="InterPro" id="IPR043700">
    <property type="entry name" value="DSD"/>
</dbReference>
<protein>
    <recommendedName>
        <fullName evidence="1">3-dehydroshikimate dehydratase</fullName>
        <shortName evidence="1">DSD</shortName>
        <ecNumber evidence="1">4.2.1.118</ecNumber>
    </recommendedName>
</protein>
<dbReference type="STRING" id="1545044.SAMN05444276_1011174"/>
<comment type="function">
    <text evidence="1">Catalyzes the conversion of 3-dehydroshikimate to protocatechuate (3,4-dihydroxybenzoate), a common intermediate of quinate and shikimate degradation pathways.</text>
</comment>
<evidence type="ECO:0000259" key="2">
    <source>
        <dbReference type="PROSITE" id="PS51819"/>
    </source>
</evidence>
<proteinExistence type="inferred from homology"/>
<dbReference type="UniPathway" id="UPA00088"/>
<name>A0A1H2U4R5_9RHOB</name>
<comment type="pathway">
    <text evidence="1">Aromatic compound metabolism; 3,4-dihydroxybenzoate biosynthesis.</text>
</comment>